<feature type="coiled-coil region" evidence="8">
    <location>
        <begin position="182"/>
        <end position="228"/>
    </location>
</feature>
<dbReference type="Pfam" id="PF00097">
    <property type="entry name" value="zf-C3HC4"/>
    <property type="match status" value="1"/>
</dbReference>
<keyword evidence="8" id="KW-0175">Coiled coil</keyword>
<gene>
    <name evidence="13" type="primary">LOC114849080</name>
</gene>
<dbReference type="PROSITE" id="PS50188">
    <property type="entry name" value="B302_SPRY"/>
    <property type="match status" value="1"/>
</dbReference>
<dbReference type="Pfam" id="PF00622">
    <property type="entry name" value="SPRY"/>
    <property type="match status" value="1"/>
</dbReference>
<sequence>MASRSEKDLCCPVCQDVFTEPVVLSCSHSFCRFCLKTWWKEKLTQECPVCKRRSSREDPPVSLVIKNLCESFLQDRAQRSSETLCSLHQEKLRLFCLDHQQPVCVVCRDSEKHTDHKFRPIDEAAQQHKKQLQETLEPLKEKLKVYEQMKEKFDQTVKHIEVQTRHTETQITEQFKKLHRFLEEEEEARMAALREEEEQKTQRMKDKMEALSRDIAALSDTVRATEEELRAEDVSFLLNYKAAVERVQQRPLLEDPQLPSGALIDQAKHLGNLNFNIWNRMKDVVSYTPVVLDPNTANPELILSEDLTSVRGGDKQQLPENPERFDKYWSVLGSEGFNSGTHSWDVEVGDSRYWVLGVLTESVQRKGDLWSGLWRIRFSAGKYFAWSPPAPTTDLPEQQKKFQRIRVNLDWNRGKLSFSDPDTNTHIHTFTHTFTERLFPLFNTGDKLSISPVKVSVTVDQRR</sequence>
<evidence type="ECO:0000256" key="7">
    <source>
        <dbReference type="PROSITE-ProRule" id="PRU00024"/>
    </source>
</evidence>
<dbReference type="KEGG" id="bspl:114849080"/>
<dbReference type="InterPro" id="IPR003877">
    <property type="entry name" value="SPRY_dom"/>
</dbReference>
<dbReference type="InterPro" id="IPR050143">
    <property type="entry name" value="TRIM/RBCC"/>
</dbReference>
<evidence type="ECO:0000256" key="5">
    <source>
        <dbReference type="ARBA" id="ARBA00022771"/>
    </source>
</evidence>
<comment type="subcellular location">
    <subcellularLocation>
        <location evidence="1">Cytoplasm</location>
    </subcellularLocation>
</comment>
<dbReference type="SMART" id="SM00184">
    <property type="entry name" value="RING"/>
    <property type="match status" value="1"/>
</dbReference>
<dbReference type="Pfam" id="PF13765">
    <property type="entry name" value="PRY"/>
    <property type="match status" value="1"/>
</dbReference>
<dbReference type="SUPFAM" id="SSF57850">
    <property type="entry name" value="RING/U-box"/>
    <property type="match status" value="1"/>
</dbReference>
<feature type="domain" description="RING-type" evidence="9">
    <location>
        <begin position="11"/>
        <end position="51"/>
    </location>
</feature>
<dbReference type="InterPro" id="IPR013320">
    <property type="entry name" value="ConA-like_dom_sf"/>
</dbReference>
<keyword evidence="12" id="KW-1185">Reference proteome</keyword>
<keyword evidence="5 7" id="KW-0863">Zinc-finger</keyword>
<dbReference type="GO" id="GO:0008270">
    <property type="term" value="F:zinc ion binding"/>
    <property type="evidence" value="ECO:0007669"/>
    <property type="project" value="UniProtKB-KW"/>
</dbReference>
<dbReference type="SUPFAM" id="SSF49899">
    <property type="entry name" value="Concanavalin A-like lectins/glucanases"/>
    <property type="match status" value="1"/>
</dbReference>
<dbReference type="OrthoDB" id="6105938at2759"/>
<dbReference type="SUPFAM" id="SSF57845">
    <property type="entry name" value="B-box zinc-binding domain"/>
    <property type="match status" value="1"/>
</dbReference>
<dbReference type="FunCoup" id="A0A6P7LPN9">
    <property type="interactions" value="186"/>
</dbReference>
<dbReference type="InterPro" id="IPR018957">
    <property type="entry name" value="Znf_C3HC4_RING-type"/>
</dbReference>
<dbReference type="Gene3D" id="2.60.120.920">
    <property type="match status" value="1"/>
</dbReference>
<evidence type="ECO:0000259" key="9">
    <source>
        <dbReference type="PROSITE" id="PS50089"/>
    </source>
</evidence>
<comment type="similarity">
    <text evidence="2">Belongs to the TRIM/RBCC family.</text>
</comment>
<evidence type="ECO:0000256" key="4">
    <source>
        <dbReference type="ARBA" id="ARBA00022723"/>
    </source>
</evidence>
<dbReference type="Gene3D" id="3.30.160.60">
    <property type="entry name" value="Classic Zinc Finger"/>
    <property type="match status" value="1"/>
</dbReference>
<evidence type="ECO:0000256" key="3">
    <source>
        <dbReference type="ARBA" id="ARBA00022490"/>
    </source>
</evidence>
<reference evidence="13" key="1">
    <citation type="submission" date="2025-08" db="UniProtKB">
        <authorList>
            <consortium name="RefSeq"/>
        </authorList>
    </citation>
    <scope>IDENTIFICATION</scope>
</reference>
<proteinExistence type="inferred from homology"/>
<organism evidence="12 13">
    <name type="scientific">Betta splendens</name>
    <name type="common">Siamese fighting fish</name>
    <dbReference type="NCBI Taxonomy" id="158456"/>
    <lineage>
        <taxon>Eukaryota</taxon>
        <taxon>Metazoa</taxon>
        <taxon>Chordata</taxon>
        <taxon>Craniata</taxon>
        <taxon>Vertebrata</taxon>
        <taxon>Euteleostomi</taxon>
        <taxon>Actinopterygii</taxon>
        <taxon>Neopterygii</taxon>
        <taxon>Teleostei</taxon>
        <taxon>Neoteleostei</taxon>
        <taxon>Acanthomorphata</taxon>
        <taxon>Anabantaria</taxon>
        <taxon>Anabantiformes</taxon>
        <taxon>Anabantoidei</taxon>
        <taxon>Osphronemidae</taxon>
        <taxon>Betta</taxon>
    </lineage>
</organism>
<dbReference type="PROSITE" id="PS50119">
    <property type="entry name" value="ZF_BBOX"/>
    <property type="match status" value="1"/>
</dbReference>
<feature type="domain" description="B box-type" evidence="10">
    <location>
        <begin position="80"/>
        <end position="121"/>
    </location>
</feature>
<keyword evidence="3" id="KW-0963">Cytoplasm</keyword>
<evidence type="ECO:0000313" key="12">
    <source>
        <dbReference type="Proteomes" id="UP000515150"/>
    </source>
</evidence>
<evidence type="ECO:0000313" key="13">
    <source>
        <dbReference type="RefSeq" id="XP_028995959.1"/>
    </source>
</evidence>
<dbReference type="Pfam" id="PF00643">
    <property type="entry name" value="zf-B_box"/>
    <property type="match status" value="1"/>
</dbReference>
<keyword evidence="4" id="KW-0479">Metal-binding</keyword>
<dbReference type="SMART" id="SM00589">
    <property type="entry name" value="PRY"/>
    <property type="match status" value="1"/>
</dbReference>
<dbReference type="PANTHER" id="PTHR24103">
    <property type="entry name" value="E3 UBIQUITIN-PROTEIN LIGASE TRIM"/>
    <property type="match status" value="1"/>
</dbReference>
<evidence type="ECO:0000259" key="10">
    <source>
        <dbReference type="PROSITE" id="PS50119"/>
    </source>
</evidence>
<dbReference type="SMART" id="SM00449">
    <property type="entry name" value="SPRY"/>
    <property type="match status" value="1"/>
</dbReference>
<evidence type="ECO:0000256" key="6">
    <source>
        <dbReference type="ARBA" id="ARBA00022833"/>
    </source>
</evidence>
<keyword evidence="6" id="KW-0862">Zinc</keyword>
<name>A0A6P7LPN9_BETSP</name>
<dbReference type="InterPro" id="IPR017907">
    <property type="entry name" value="Znf_RING_CS"/>
</dbReference>
<dbReference type="AlphaFoldDB" id="A0A6P7LPN9"/>
<dbReference type="InterPro" id="IPR013083">
    <property type="entry name" value="Znf_RING/FYVE/PHD"/>
</dbReference>
<dbReference type="CDD" id="cd12893">
    <property type="entry name" value="SPRY_PRY_TRIM35"/>
    <property type="match status" value="1"/>
</dbReference>
<dbReference type="RefSeq" id="XP_028995959.1">
    <property type="nucleotide sequence ID" value="XM_029140126.3"/>
</dbReference>
<evidence type="ECO:0000256" key="8">
    <source>
        <dbReference type="SAM" id="Coils"/>
    </source>
</evidence>
<dbReference type="PRINTS" id="PR01407">
    <property type="entry name" value="BUTYPHLNCDUF"/>
</dbReference>
<dbReference type="InterPro" id="IPR001841">
    <property type="entry name" value="Znf_RING"/>
</dbReference>
<dbReference type="InterPro" id="IPR000315">
    <property type="entry name" value="Znf_B-box"/>
</dbReference>
<dbReference type="PROSITE" id="PS00518">
    <property type="entry name" value="ZF_RING_1"/>
    <property type="match status" value="1"/>
</dbReference>
<accession>A0A6P7LPN9</accession>
<dbReference type="Proteomes" id="UP000515150">
    <property type="component" value="Chromosome 22"/>
</dbReference>
<dbReference type="InterPro" id="IPR001870">
    <property type="entry name" value="B30.2/SPRY"/>
</dbReference>
<dbReference type="InterPro" id="IPR043136">
    <property type="entry name" value="B30.2/SPRY_sf"/>
</dbReference>
<dbReference type="InterPro" id="IPR003879">
    <property type="entry name" value="Butyrophylin_SPRY"/>
</dbReference>
<dbReference type="InterPro" id="IPR006574">
    <property type="entry name" value="PRY"/>
</dbReference>
<evidence type="ECO:0000259" key="11">
    <source>
        <dbReference type="PROSITE" id="PS50188"/>
    </source>
</evidence>
<evidence type="ECO:0000256" key="2">
    <source>
        <dbReference type="ARBA" id="ARBA00008518"/>
    </source>
</evidence>
<protein>
    <submittedName>
        <fullName evidence="13">Nuclear factor 7, brain-like</fullName>
    </submittedName>
</protein>
<evidence type="ECO:0000256" key="1">
    <source>
        <dbReference type="ARBA" id="ARBA00004496"/>
    </source>
</evidence>
<dbReference type="GeneID" id="114849080"/>
<dbReference type="SMART" id="SM00336">
    <property type="entry name" value="BBOX"/>
    <property type="match status" value="1"/>
</dbReference>
<dbReference type="InParanoid" id="A0A6P7LPN9"/>
<dbReference type="Gene3D" id="3.30.40.10">
    <property type="entry name" value="Zinc/RING finger domain, C3HC4 (zinc finger)"/>
    <property type="match status" value="1"/>
</dbReference>
<dbReference type="PROSITE" id="PS50089">
    <property type="entry name" value="ZF_RING_2"/>
    <property type="match status" value="1"/>
</dbReference>
<feature type="domain" description="B30.2/SPRY" evidence="11">
    <location>
        <begin position="270"/>
        <end position="462"/>
    </location>
</feature>